<keyword evidence="2" id="KW-1185">Reference proteome</keyword>
<dbReference type="Proteomes" id="UP000663193">
    <property type="component" value="Chromosome 5"/>
</dbReference>
<accession>A0A7U2HYJ6</accession>
<evidence type="ECO:0000313" key="1">
    <source>
        <dbReference type="EMBL" id="QRC95084.1"/>
    </source>
</evidence>
<proteinExistence type="predicted"/>
<protein>
    <submittedName>
        <fullName evidence="1">Uncharacterized protein</fullName>
    </submittedName>
</protein>
<dbReference type="EMBL" id="CP069027">
    <property type="protein sequence ID" value="QRC95084.1"/>
    <property type="molecule type" value="Genomic_DNA"/>
</dbReference>
<name>A0A7U2HYJ6_PHANO</name>
<sequence length="287" mass="33465">MASKKNARTNNAQRRRREMENLKFRIEYFHEPRTLKRAARKELERERAPQLWIYPFKDLGHSAGRIYSRASLLGLPTELRQQILYMSYPMVELERDLSAFILTRKRKNQLKWASTSEPVRVIKMEQHLRIKFGLNDHEADVVAVISRRIGALSLISPLIAREVKYVCAQWKGDLDKHLGHELHLCLDAPRFPIVPEGMEWLLTPSFTTPPSKKKTGKVVQATKLNETKKRPMKCWHCTERHFGKDPVCPMARSDPEKWQKMTKKLGGRRGKVDVIPKLRPSHVAFND</sequence>
<dbReference type="OrthoDB" id="3796140at2759"/>
<reference evidence="2" key="1">
    <citation type="journal article" date="2021" name="BMC Genomics">
        <title>Chromosome-level genome assembly and manually-curated proteome of model necrotroph Parastagonospora nodorum Sn15 reveals a genome-wide trove of candidate effector homologs, and redundancy of virulence-related functions within an accessory chromosome.</title>
        <authorList>
            <person name="Bertazzoni S."/>
            <person name="Jones D.A.B."/>
            <person name="Phan H.T."/>
            <person name="Tan K.-C."/>
            <person name="Hane J.K."/>
        </authorList>
    </citation>
    <scope>NUCLEOTIDE SEQUENCE [LARGE SCALE GENOMIC DNA]</scope>
    <source>
        <strain evidence="2">SN15 / ATCC MYA-4574 / FGSC 10173)</strain>
    </source>
</reference>
<dbReference type="RefSeq" id="XP_001793407.1">
    <property type="nucleotide sequence ID" value="XM_001793355.1"/>
</dbReference>
<dbReference type="KEGG" id="pno:SNOG_02812"/>
<dbReference type="AlphaFoldDB" id="A0A7U2HYJ6"/>
<gene>
    <name evidence="1" type="ORF">JI435_028120</name>
</gene>
<organism evidence="1 2">
    <name type="scientific">Phaeosphaeria nodorum (strain SN15 / ATCC MYA-4574 / FGSC 10173)</name>
    <name type="common">Glume blotch fungus</name>
    <name type="synonym">Parastagonospora nodorum</name>
    <dbReference type="NCBI Taxonomy" id="321614"/>
    <lineage>
        <taxon>Eukaryota</taxon>
        <taxon>Fungi</taxon>
        <taxon>Dikarya</taxon>
        <taxon>Ascomycota</taxon>
        <taxon>Pezizomycotina</taxon>
        <taxon>Dothideomycetes</taxon>
        <taxon>Pleosporomycetidae</taxon>
        <taxon>Pleosporales</taxon>
        <taxon>Pleosporineae</taxon>
        <taxon>Phaeosphaeriaceae</taxon>
        <taxon>Parastagonospora</taxon>
    </lineage>
</organism>
<evidence type="ECO:0000313" key="2">
    <source>
        <dbReference type="Proteomes" id="UP000663193"/>
    </source>
</evidence>
<dbReference type="VEuPathDB" id="FungiDB:JI435_028120"/>